<reference evidence="2 3" key="1">
    <citation type="submission" date="2015-01" db="EMBL/GenBank/DDBJ databases">
        <title>Complete genome of Pseudomonas batumici UCM B-321 producer of the batumin antibiotic with strong antistaphilococcal and potential anticancer activity.</title>
        <authorList>
            <person name="Klochko V.V."/>
            <person name="Zelena L.B."/>
            <person name="Elena K.A."/>
            <person name="Reva O.N."/>
        </authorList>
    </citation>
    <scope>NUCLEOTIDE SEQUENCE [LARGE SCALE GENOMIC DNA]</scope>
    <source>
        <strain evidence="2 3">UCM B-321</strain>
    </source>
</reference>
<name>A0A0C2HTQ1_9PSED</name>
<proteinExistence type="predicted"/>
<gene>
    <name evidence="2" type="ORF">UCMB321_5685</name>
</gene>
<sequence>MTKEIEQQLERIHHELSGSERDLFSKSPRSLKYYVQDIQRRLSDWLSERRDQQDKQRHDLLRAMVVIGVIGVVLAIARSAASDMAWVREHTLAFRLWGVSLCLIFVGVLVERSSVVRSLWSFAVTKFLLSLILSGVVFYARGRAAGYINGVFHVDASALPITLVLTTGLVLFKLLVPFALTIAALILALHALLIISWVKHYRVGKTSGDFPWFSMLCSAVAGVILFFGWSWPSDQLSDTRIPEKVYLIAEALDFNQRHECANVDPERPVVFLGAGQESVLVAPYRLEDFDFATFFETRVTVPTLFVREKCEYKPLPTPDPLSGY</sequence>
<feature type="transmembrane region" description="Helical" evidence="1">
    <location>
        <begin position="178"/>
        <end position="198"/>
    </location>
</feature>
<protein>
    <submittedName>
        <fullName evidence="2">Uncharacterized protein</fullName>
    </submittedName>
</protein>
<feature type="transmembrane region" description="Helical" evidence="1">
    <location>
        <begin position="122"/>
        <end position="140"/>
    </location>
</feature>
<keyword evidence="1" id="KW-0812">Transmembrane</keyword>
<dbReference type="PATRIC" id="fig|226910.6.peg.5671"/>
<dbReference type="RefSeq" id="WP_040072040.1">
    <property type="nucleotide sequence ID" value="NZ_JXDG01000111.1"/>
</dbReference>
<evidence type="ECO:0000256" key="1">
    <source>
        <dbReference type="SAM" id="Phobius"/>
    </source>
</evidence>
<organism evidence="2 3">
    <name type="scientific">Pseudomonas batumici</name>
    <dbReference type="NCBI Taxonomy" id="226910"/>
    <lineage>
        <taxon>Bacteria</taxon>
        <taxon>Pseudomonadati</taxon>
        <taxon>Pseudomonadota</taxon>
        <taxon>Gammaproteobacteria</taxon>
        <taxon>Pseudomonadales</taxon>
        <taxon>Pseudomonadaceae</taxon>
        <taxon>Pseudomonas</taxon>
    </lineage>
</organism>
<dbReference type="EMBL" id="JXDG01000111">
    <property type="protein sequence ID" value="KIH80556.1"/>
    <property type="molecule type" value="Genomic_DNA"/>
</dbReference>
<dbReference type="AlphaFoldDB" id="A0A0C2HTQ1"/>
<feature type="transmembrane region" description="Helical" evidence="1">
    <location>
        <begin position="152"/>
        <end position="172"/>
    </location>
</feature>
<evidence type="ECO:0000313" key="2">
    <source>
        <dbReference type="EMBL" id="KIH80556.1"/>
    </source>
</evidence>
<feature type="transmembrane region" description="Helical" evidence="1">
    <location>
        <begin position="210"/>
        <end position="231"/>
    </location>
</feature>
<feature type="transmembrane region" description="Helical" evidence="1">
    <location>
        <begin position="92"/>
        <end position="110"/>
    </location>
</feature>
<keyword evidence="1" id="KW-1133">Transmembrane helix</keyword>
<keyword evidence="1" id="KW-0472">Membrane</keyword>
<accession>A0A0C2HTQ1</accession>
<comment type="caution">
    <text evidence="2">The sequence shown here is derived from an EMBL/GenBank/DDBJ whole genome shotgun (WGS) entry which is preliminary data.</text>
</comment>
<evidence type="ECO:0000313" key="3">
    <source>
        <dbReference type="Proteomes" id="UP000031535"/>
    </source>
</evidence>
<dbReference type="Proteomes" id="UP000031535">
    <property type="component" value="Unassembled WGS sequence"/>
</dbReference>
<dbReference type="OrthoDB" id="6433686at2"/>
<keyword evidence="3" id="KW-1185">Reference proteome</keyword>
<feature type="transmembrane region" description="Helical" evidence="1">
    <location>
        <begin position="60"/>
        <end position="80"/>
    </location>
</feature>